<dbReference type="PANTHER" id="PTHR11705">
    <property type="entry name" value="PROTEASE FAMILY M14 CARBOXYPEPTIDASE A,B"/>
    <property type="match status" value="1"/>
</dbReference>
<evidence type="ECO:0000256" key="2">
    <source>
        <dbReference type="ARBA" id="ARBA00005988"/>
    </source>
</evidence>
<keyword evidence="4" id="KW-0645">Protease</keyword>
<dbReference type="Pfam" id="PF00246">
    <property type="entry name" value="Peptidase_M14"/>
    <property type="match status" value="1"/>
</dbReference>
<comment type="cofactor">
    <cofactor evidence="1">
        <name>Zn(2+)</name>
        <dbReference type="ChEBI" id="CHEBI:29105"/>
    </cofactor>
</comment>
<evidence type="ECO:0000259" key="11">
    <source>
        <dbReference type="PROSITE" id="PS52035"/>
    </source>
</evidence>
<gene>
    <name evidence="12" type="ORF">OCTVUL_1B015032</name>
</gene>
<dbReference type="InterPro" id="IPR000834">
    <property type="entry name" value="Peptidase_M14"/>
</dbReference>
<evidence type="ECO:0000256" key="8">
    <source>
        <dbReference type="ARBA" id="ARBA00022833"/>
    </source>
</evidence>
<keyword evidence="5" id="KW-0479">Metal-binding</keyword>
<dbReference type="PROSITE" id="PS52035">
    <property type="entry name" value="PEPTIDASE_M14"/>
    <property type="match status" value="1"/>
</dbReference>
<comment type="similarity">
    <text evidence="2 10">Belongs to the peptidase M14 family.</text>
</comment>
<dbReference type="SMART" id="SM00631">
    <property type="entry name" value="Zn_pept"/>
    <property type="match status" value="1"/>
</dbReference>
<feature type="active site" description="Proton donor/acceptor" evidence="10">
    <location>
        <position position="318"/>
    </location>
</feature>
<dbReference type="Proteomes" id="UP001162480">
    <property type="component" value="Chromosome 28"/>
</dbReference>
<feature type="domain" description="Peptidase M14" evidence="11">
    <location>
        <begin position="61"/>
        <end position="354"/>
    </location>
</feature>
<dbReference type="GO" id="GO:0006508">
    <property type="term" value="P:proteolysis"/>
    <property type="evidence" value="ECO:0007669"/>
    <property type="project" value="UniProtKB-KW"/>
</dbReference>
<evidence type="ECO:0000256" key="7">
    <source>
        <dbReference type="ARBA" id="ARBA00022801"/>
    </source>
</evidence>
<dbReference type="PANTHER" id="PTHR11705:SF91">
    <property type="entry name" value="FI01817P-RELATED"/>
    <property type="match status" value="1"/>
</dbReference>
<dbReference type="AlphaFoldDB" id="A0AA36C0I9"/>
<keyword evidence="9" id="KW-0482">Metalloprotease</keyword>
<keyword evidence="6" id="KW-0732">Signal</keyword>
<keyword evidence="13" id="KW-1185">Reference proteome</keyword>
<protein>
    <submittedName>
        <fullName evidence="12">Carboxypeptidase</fullName>
    </submittedName>
</protein>
<evidence type="ECO:0000256" key="4">
    <source>
        <dbReference type="ARBA" id="ARBA00022670"/>
    </source>
</evidence>
<keyword evidence="7" id="KW-0378">Hydrolase</keyword>
<dbReference type="SUPFAM" id="SSF53187">
    <property type="entry name" value="Zn-dependent exopeptidases"/>
    <property type="match status" value="1"/>
</dbReference>
<dbReference type="Gene3D" id="3.40.630.10">
    <property type="entry name" value="Zn peptidases"/>
    <property type="match status" value="1"/>
</dbReference>
<dbReference type="EMBL" id="OX597841">
    <property type="protein sequence ID" value="CAI9743232.1"/>
    <property type="molecule type" value="Genomic_DNA"/>
</dbReference>
<reference evidence="12" key="1">
    <citation type="submission" date="2023-08" db="EMBL/GenBank/DDBJ databases">
        <authorList>
            <person name="Alioto T."/>
            <person name="Alioto T."/>
            <person name="Gomez Garrido J."/>
        </authorList>
    </citation>
    <scope>NUCLEOTIDE SEQUENCE</scope>
</reference>
<name>A0AA36C0I9_OCTVU</name>
<dbReference type="GO" id="GO:0004181">
    <property type="term" value="F:metallocarboxypeptidase activity"/>
    <property type="evidence" value="ECO:0007669"/>
    <property type="project" value="InterPro"/>
</dbReference>
<evidence type="ECO:0000256" key="9">
    <source>
        <dbReference type="ARBA" id="ARBA00023049"/>
    </source>
</evidence>
<dbReference type="GO" id="GO:0008270">
    <property type="term" value="F:zinc ion binding"/>
    <property type="evidence" value="ECO:0007669"/>
    <property type="project" value="InterPro"/>
</dbReference>
<keyword evidence="3 12" id="KW-0121">Carboxypeptidase</keyword>
<evidence type="ECO:0000256" key="1">
    <source>
        <dbReference type="ARBA" id="ARBA00001947"/>
    </source>
</evidence>
<dbReference type="FunFam" id="3.40.630.10:FF:000084">
    <property type="entry name" value="Carboxypeptidase B2"/>
    <property type="match status" value="1"/>
</dbReference>
<evidence type="ECO:0000256" key="6">
    <source>
        <dbReference type="ARBA" id="ARBA00022729"/>
    </source>
</evidence>
<dbReference type="PRINTS" id="PR00765">
    <property type="entry name" value="CRBOXYPTASEA"/>
</dbReference>
<evidence type="ECO:0000256" key="3">
    <source>
        <dbReference type="ARBA" id="ARBA00022645"/>
    </source>
</evidence>
<accession>A0AA36C0I9</accession>
<evidence type="ECO:0000313" key="13">
    <source>
        <dbReference type="Proteomes" id="UP001162480"/>
    </source>
</evidence>
<sequence length="356" mass="40457">MDVAEKVKQAIYEDSGSRYFVGTPPDVFCIELTVLCDDIESKIAEEKPKSVLYSEKAVTSTYAPIDRIVDLIKSYAQLYSHVGLIHYGKSYENRDLYAIKFSVGPGKDTIIVEAGMHSREWIAIASTLKVIESFATKRDVDKEVTDLLEKYDWLFVPVTNPDGYHMTHTMDRMWRKNTRPQAGGCNGTDLNRNFDALWGGEGASPNPCHPTYRGSRVFSEPESRCLSRLVRSTRNKIAFFSVHAYSQLILTPFGCQRKKPRDSSHLTHVAELAKEAIYYETGKQFVVGTPPDILYPATGGAYDWAKMKMNVKYAYAFELRPDPYSRRGFIMPESEIQPSYRELFVALKAFAKNFVK</sequence>
<evidence type="ECO:0000256" key="10">
    <source>
        <dbReference type="PROSITE-ProRule" id="PRU01379"/>
    </source>
</evidence>
<proteinExistence type="inferred from homology"/>
<keyword evidence="8" id="KW-0862">Zinc</keyword>
<dbReference type="GO" id="GO:0005615">
    <property type="term" value="C:extracellular space"/>
    <property type="evidence" value="ECO:0007669"/>
    <property type="project" value="TreeGrafter"/>
</dbReference>
<evidence type="ECO:0000313" key="12">
    <source>
        <dbReference type="EMBL" id="CAI9743232.1"/>
    </source>
</evidence>
<evidence type="ECO:0000256" key="5">
    <source>
        <dbReference type="ARBA" id="ARBA00022723"/>
    </source>
</evidence>
<organism evidence="12 13">
    <name type="scientific">Octopus vulgaris</name>
    <name type="common">Common octopus</name>
    <dbReference type="NCBI Taxonomy" id="6645"/>
    <lineage>
        <taxon>Eukaryota</taxon>
        <taxon>Metazoa</taxon>
        <taxon>Spiralia</taxon>
        <taxon>Lophotrochozoa</taxon>
        <taxon>Mollusca</taxon>
        <taxon>Cephalopoda</taxon>
        <taxon>Coleoidea</taxon>
        <taxon>Octopodiformes</taxon>
        <taxon>Octopoda</taxon>
        <taxon>Incirrata</taxon>
        <taxon>Octopodidae</taxon>
        <taxon>Octopus</taxon>
    </lineage>
</organism>